<dbReference type="Pfam" id="PF13339">
    <property type="entry name" value="AATF-Che1"/>
    <property type="match status" value="1"/>
</dbReference>
<dbReference type="AlphaFoldDB" id="A0A9P6NP23"/>
<evidence type="ECO:0000313" key="7">
    <source>
        <dbReference type="Proteomes" id="UP000886653"/>
    </source>
</evidence>
<sequence>MASTFASLIKDLSSAAPAELDPEDSYHSIDAKANKDDRNLTEYRPVSPSRLRNEFLIEEDPTSKYSGRRVTRKELQETASLGSETEDENEDEDEASEAQSIPSDGDQVSSTLDDRKASHLNSSNQLQPDPELLKFGPRPQAAAWSTSRQPDNDARDPVGPEATSLVRQLQASVKADINKGKAIKAQLLSHVRGYVGIKATYDRLLGLRIGMQKVLTATNELSKKMSEEPLVESKEAALEQLLLLSSTVGKLRAEMMQTNDSLEVPENLRRKRKADSDLNTCLDDAKELDKILSPHLRATVSKWSSKINAASSLSQQHKKFNAVNQNAMNQLDSLWAMPGEKDRLVERTRMRRATGPDKKTALDAPNQDIFDDRDFYHSLLKEVVDTNMRDIDPTSFPANRAQRTHRAGADPKASKGRKIRYHVHEKLVSFMVPIPTDLWPEEQKDELFASLLGRGFEQSNSTHIDPPAEQEVETPVGLGSLKLFG</sequence>
<reference evidence="6" key="1">
    <citation type="submission" date="2013-11" db="EMBL/GenBank/DDBJ databases">
        <title>Genome sequence of the fusiform rust pathogen reveals effectors for host alternation and coevolution with pine.</title>
        <authorList>
            <consortium name="DOE Joint Genome Institute"/>
            <person name="Smith K."/>
            <person name="Pendleton A."/>
            <person name="Kubisiak T."/>
            <person name="Anderson C."/>
            <person name="Salamov A."/>
            <person name="Aerts A."/>
            <person name="Riley R."/>
            <person name="Clum A."/>
            <person name="Lindquist E."/>
            <person name="Ence D."/>
            <person name="Campbell M."/>
            <person name="Kronenberg Z."/>
            <person name="Feau N."/>
            <person name="Dhillon B."/>
            <person name="Hamelin R."/>
            <person name="Burleigh J."/>
            <person name="Smith J."/>
            <person name="Yandell M."/>
            <person name="Nelson C."/>
            <person name="Grigoriev I."/>
            <person name="Davis J."/>
        </authorList>
    </citation>
    <scope>NUCLEOTIDE SEQUENCE</scope>
    <source>
        <strain evidence="6">G11</strain>
    </source>
</reference>
<dbReference type="InterPro" id="IPR039223">
    <property type="entry name" value="AATF/Bfr2"/>
</dbReference>
<gene>
    <name evidence="6" type="ORF">CROQUDRAFT_132414</name>
</gene>
<dbReference type="InterPro" id="IPR012617">
    <property type="entry name" value="AATF_C"/>
</dbReference>
<evidence type="ECO:0000259" key="4">
    <source>
        <dbReference type="Pfam" id="PF08164"/>
    </source>
</evidence>
<dbReference type="PANTHER" id="PTHR15565">
    <property type="entry name" value="AATF PROTEIN APOPTOSIS ANTAGONIZING TRANSCRIPTION FACTOR"/>
    <property type="match status" value="1"/>
</dbReference>
<proteinExistence type="inferred from homology"/>
<dbReference type="OrthoDB" id="5783963at2759"/>
<feature type="compositionally biased region" description="Polar residues" evidence="3">
    <location>
        <begin position="99"/>
        <end position="111"/>
    </location>
</feature>
<dbReference type="EMBL" id="MU167245">
    <property type="protein sequence ID" value="KAG0147662.1"/>
    <property type="molecule type" value="Genomic_DNA"/>
</dbReference>
<dbReference type="GO" id="GO:0000462">
    <property type="term" value="P:maturation of SSU-rRNA from tricistronic rRNA transcript (SSU-rRNA, 5.8S rRNA, LSU-rRNA)"/>
    <property type="evidence" value="ECO:0007669"/>
    <property type="project" value="TreeGrafter"/>
</dbReference>
<evidence type="ECO:0000256" key="1">
    <source>
        <dbReference type="ARBA" id="ARBA00008966"/>
    </source>
</evidence>
<feature type="domain" description="AATF leucine zipper-containing" evidence="5">
    <location>
        <begin position="176"/>
        <end position="306"/>
    </location>
</feature>
<feature type="region of interest" description="Disordered" evidence="3">
    <location>
        <begin position="12"/>
        <end position="163"/>
    </location>
</feature>
<comment type="caution">
    <text evidence="6">The sequence shown here is derived from an EMBL/GenBank/DDBJ whole genome shotgun (WGS) entry which is preliminary data.</text>
</comment>
<dbReference type="InterPro" id="IPR025160">
    <property type="entry name" value="AATF"/>
</dbReference>
<feature type="domain" description="Apoptosis-antagonizing transcription factor C-terminal" evidence="4">
    <location>
        <begin position="376"/>
        <end position="452"/>
    </location>
</feature>
<evidence type="ECO:0000256" key="2">
    <source>
        <dbReference type="ARBA" id="ARBA00013850"/>
    </source>
</evidence>
<evidence type="ECO:0000259" key="5">
    <source>
        <dbReference type="Pfam" id="PF13339"/>
    </source>
</evidence>
<organism evidence="6 7">
    <name type="scientific">Cronartium quercuum f. sp. fusiforme G11</name>
    <dbReference type="NCBI Taxonomy" id="708437"/>
    <lineage>
        <taxon>Eukaryota</taxon>
        <taxon>Fungi</taxon>
        <taxon>Dikarya</taxon>
        <taxon>Basidiomycota</taxon>
        <taxon>Pucciniomycotina</taxon>
        <taxon>Pucciniomycetes</taxon>
        <taxon>Pucciniales</taxon>
        <taxon>Coleosporiaceae</taxon>
        <taxon>Cronartium</taxon>
    </lineage>
</organism>
<dbReference type="Pfam" id="PF08164">
    <property type="entry name" value="TRAUB"/>
    <property type="match status" value="1"/>
</dbReference>
<dbReference type="Proteomes" id="UP000886653">
    <property type="component" value="Unassembled WGS sequence"/>
</dbReference>
<accession>A0A9P6NP23</accession>
<dbReference type="GO" id="GO:0005730">
    <property type="term" value="C:nucleolus"/>
    <property type="evidence" value="ECO:0007669"/>
    <property type="project" value="TreeGrafter"/>
</dbReference>
<evidence type="ECO:0000313" key="6">
    <source>
        <dbReference type="EMBL" id="KAG0147662.1"/>
    </source>
</evidence>
<feature type="region of interest" description="Disordered" evidence="3">
    <location>
        <begin position="391"/>
        <end position="416"/>
    </location>
</feature>
<feature type="compositionally biased region" description="Basic and acidic residues" evidence="3">
    <location>
        <begin position="24"/>
        <end position="41"/>
    </location>
</feature>
<feature type="compositionally biased region" description="Acidic residues" evidence="3">
    <location>
        <begin position="84"/>
        <end position="96"/>
    </location>
</feature>
<dbReference type="PANTHER" id="PTHR15565:SF0">
    <property type="entry name" value="PROTEIN AATF"/>
    <property type="match status" value="1"/>
</dbReference>
<name>A0A9P6NP23_9BASI</name>
<keyword evidence="7" id="KW-1185">Reference proteome</keyword>
<comment type="similarity">
    <text evidence="1">Belongs to the AATF family.</text>
</comment>
<protein>
    <recommendedName>
        <fullName evidence="2">Protein BFR2</fullName>
    </recommendedName>
</protein>
<evidence type="ECO:0000256" key="3">
    <source>
        <dbReference type="SAM" id="MobiDB-lite"/>
    </source>
</evidence>